<dbReference type="EMBL" id="BLVP01000010">
    <property type="protein sequence ID" value="GFM37795.1"/>
    <property type="molecule type" value="Genomic_DNA"/>
</dbReference>
<keyword evidence="1" id="KW-0966">Cell projection</keyword>
<gene>
    <name evidence="1" type="ORF">DSM19430T_24790</name>
</gene>
<reference evidence="1 2" key="1">
    <citation type="submission" date="2020-05" db="EMBL/GenBank/DDBJ databases">
        <title>Draft genome sequence of Desulfovibrio psychrotolerans JS1T.</title>
        <authorList>
            <person name="Ueno A."/>
            <person name="Tamazawa S."/>
            <person name="Tamamura S."/>
            <person name="Murakami T."/>
            <person name="Kiyama T."/>
            <person name="Inomata H."/>
            <person name="Amano Y."/>
            <person name="Miyakawa K."/>
            <person name="Tamaki H."/>
            <person name="Naganuma T."/>
            <person name="Kaneko K."/>
        </authorList>
    </citation>
    <scope>NUCLEOTIDE SEQUENCE [LARGE SCALE GENOMIC DNA]</scope>
    <source>
        <strain evidence="1 2">JS1</strain>
    </source>
</reference>
<dbReference type="Proteomes" id="UP000503820">
    <property type="component" value="Unassembled WGS sequence"/>
</dbReference>
<evidence type="ECO:0000313" key="2">
    <source>
        <dbReference type="Proteomes" id="UP000503820"/>
    </source>
</evidence>
<dbReference type="Pfam" id="PF05130">
    <property type="entry name" value="FlgN"/>
    <property type="match status" value="1"/>
</dbReference>
<proteinExistence type="predicted"/>
<evidence type="ECO:0000313" key="1">
    <source>
        <dbReference type="EMBL" id="GFM37795.1"/>
    </source>
</evidence>
<accession>A0A7J0BX90</accession>
<comment type="caution">
    <text evidence="1">The sequence shown here is derived from an EMBL/GenBank/DDBJ whole genome shotgun (WGS) entry which is preliminary data.</text>
</comment>
<keyword evidence="1" id="KW-0969">Cilium</keyword>
<dbReference type="RefSeq" id="WP_174410432.1">
    <property type="nucleotide sequence ID" value="NZ_BLVP01000010.1"/>
</dbReference>
<name>A0A7J0BX90_9BACT</name>
<keyword evidence="1" id="KW-0282">Flagellum</keyword>
<dbReference type="GO" id="GO:0044780">
    <property type="term" value="P:bacterial-type flagellum assembly"/>
    <property type="evidence" value="ECO:0007669"/>
    <property type="project" value="InterPro"/>
</dbReference>
<keyword evidence="2" id="KW-1185">Reference proteome</keyword>
<organism evidence="1 2">
    <name type="scientific">Desulfovibrio psychrotolerans</name>
    <dbReference type="NCBI Taxonomy" id="415242"/>
    <lineage>
        <taxon>Bacteria</taxon>
        <taxon>Pseudomonadati</taxon>
        <taxon>Thermodesulfobacteriota</taxon>
        <taxon>Desulfovibrionia</taxon>
        <taxon>Desulfovibrionales</taxon>
        <taxon>Desulfovibrionaceae</taxon>
        <taxon>Desulfovibrio</taxon>
    </lineage>
</organism>
<sequence length="154" mass="17791">MFSYANGNLVRQYKGLQVLDLLIREEFAQLRDNKPQEVTATEFAIHELMRQIAVERLELRKELGGKRLRELTPTLPEEEQVVLEQLLDDIDLLEQECARQASMNARLALALHDQNQHLLEFLHDQVAPKAQNTYGKMGRFTQSRPQASLIQGRL</sequence>
<dbReference type="InterPro" id="IPR007809">
    <property type="entry name" value="FlgN-like"/>
</dbReference>
<protein>
    <submittedName>
        <fullName evidence="1">Flagellar protein FlgN</fullName>
    </submittedName>
</protein>
<dbReference type="AlphaFoldDB" id="A0A7J0BX90"/>